<dbReference type="InterPro" id="IPR011042">
    <property type="entry name" value="6-blade_b-propeller_TolB-like"/>
</dbReference>
<gene>
    <name evidence="3" type="ORF">JYZ213_LOCUS37114</name>
</gene>
<evidence type="ECO:0000313" key="3">
    <source>
        <dbReference type="EMBL" id="CAF1389334.1"/>
    </source>
</evidence>
<dbReference type="PANTHER" id="PTHR24104:SF25">
    <property type="entry name" value="PROTEIN LIN-41"/>
    <property type="match status" value="1"/>
</dbReference>
<keyword evidence="1" id="KW-0677">Repeat</keyword>
<dbReference type="Gene3D" id="2.120.10.30">
    <property type="entry name" value="TolB, C-terminal domain"/>
    <property type="match status" value="2"/>
</dbReference>
<dbReference type="EMBL" id="CAJNOG010000961">
    <property type="protein sequence ID" value="CAF1389334.1"/>
    <property type="molecule type" value="Genomic_DNA"/>
</dbReference>
<comment type="caution">
    <text evidence="3">The sequence shown here is derived from an EMBL/GenBank/DDBJ whole genome shotgun (WGS) entry which is preliminary data.</text>
</comment>
<proteinExistence type="predicted"/>
<evidence type="ECO:0000256" key="2">
    <source>
        <dbReference type="PROSITE-ProRule" id="PRU00504"/>
    </source>
</evidence>
<feature type="repeat" description="NHL" evidence="2">
    <location>
        <begin position="345"/>
        <end position="382"/>
    </location>
</feature>
<evidence type="ECO:0000256" key="1">
    <source>
        <dbReference type="ARBA" id="ARBA00022737"/>
    </source>
</evidence>
<evidence type="ECO:0000313" key="4">
    <source>
        <dbReference type="Proteomes" id="UP000663845"/>
    </source>
</evidence>
<dbReference type="SUPFAM" id="SSF101898">
    <property type="entry name" value="NHL repeat"/>
    <property type="match status" value="1"/>
</dbReference>
<dbReference type="AlphaFoldDB" id="A0A815K0X7"/>
<dbReference type="GO" id="GO:0008270">
    <property type="term" value="F:zinc ion binding"/>
    <property type="evidence" value="ECO:0007669"/>
    <property type="project" value="UniProtKB-KW"/>
</dbReference>
<sequence length="388" mass="43823">MASWFESLIDRKRWTNAWDSVTDLYALQITFNTSDSSIVKQSDNNTDYHPIFHIKSDEYKNAHEYWNGDIIDSRQSILVNHININTKWKQHGITIAGGNGLGHRLNQLSYPEGIYVDNDDHETIYIADYENDRIIEWKYGAKNGRVVAGGNRNGYRSNQLSYPRDVIVDKKNDSLIICDYGNRRVVQWSRQNGKSGETIISDIDCSRVTMGKDGDLYIADCEKNEVKGWKQGEREGTIVAGGDGQGNHLKQLDSPGYIFVDENHSVYVSDCENHRVMKWMKGAKEGIVVAGGKGEGNSLTQLSSPYGVIVDHLGSVYVADRYNDRIMRWCEGSCEGSIVVGENGKGARPNQLNHPKGLSFDVQGNLYVVDKWNNRIQKFDIDSNKINN</sequence>
<dbReference type="CDD" id="cd05819">
    <property type="entry name" value="NHL"/>
    <property type="match status" value="1"/>
</dbReference>
<dbReference type="Proteomes" id="UP000663845">
    <property type="component" value="Unassembled WGS sequence"/>
</dbReference>
<organism evidence="3 4">
    <name type="scientific">Adineta steineri</name>
    <dbReference type="NCBI Taxonomy" id="433720"/>
    <lineage>
        <taxon>Eukaryota</taxon>
        <taxon>Metazoa</taxon>
        <taxon>Spiralia</taxon>
        <taxon>Gnathifera</taxon>
        <taxon>Rotifera</taxon>
        <taxon>Eurotatoria</taxon>
        <taxon>Bdelloidea</taxon>
        <taxon>Adinetida</taxon>
        <taxon>Adinetidae</taxon>
        <taxon>Adineta</taxon>
    </lineage>
</organism>
<dbReference type="PANTHER" id="PTHR24104">
    <property type="entry name" value="E3 UBIQUITIN-PROTEIN LIGASE NHLRC1-RELATED"/>
    <property type="match status" value="1"/>
</dbReference>
<dbReference type="PROSITE" id="PS51125">
    <property type="entry name" value="NHL"/>
    <property type="match status" value="1"/>
</dbReference>
<name>A0A815K0X7_9BILA</name>
<reference evidence="3" key="1">
    <citation type="submission" date="2021-02" db="EMBL/GenBank/DDBJ databases">
        <authorList>
            <person name="Nowell W R."/>
        </authorList>
    </citation>
    <scope>NUCLEOTIDE SEQUENCE</scope>
</reference>
<dbReference type="InterPro" id="IPR050952">
    <property type="entry name" value="TRIM-NHL_E3_ligases"/>
</dbReference>
<protein>
    <submittedName>
        <fullName evidence="3">Uncharacterized protein</fullName>
    </submittedName>
</protein>
<dbReference type="InterPro" id="IPR001258">
    <property type="entry name" value="NHL_repeat"/>
</dbReference>
<dbReference type="Pfam" id="PF01436">
    <property type="entry name" value="NHL"/>
    <property type="match status" value="1"/>
</dbReference>
<accession>A0A815K0X7</accession>